<dbReference type="SMART" id="SM00256">
    <property type="entry name" value="FBOX"/>
    <property type="match status" value="1"/>
</dbReference>
<dbReference type="AlphaFoldDB" id="A0A6P6UZK3"/>
<dbReference type="InterPro" id="IPR036047">
    <property type="entry name" value="F-box-like_dom_sf"/>
</dbReference>
<dbReference type="RefSeq" id="XP_027096254.1">
    <property type="nucleotide sequence ID" value="XM_027240453.1"/>
</dbReference>
<accession>A0A6P6UZK3</accession>
<reference evidence="3" key="2">
    <citation type="submission" date="2025-08" db="UniProtKB">
        <authorList>
            <consortium name="RefSeq"/>
        </authorList>
    </citation>
    <scope>IDENTIFICATION</scope>
    <source>
        <tissue evidence="3">Leaves</tissue>
    </source>
</reference>
<keyword evidence="2" id="KW-1185">Reference proteome</keyword>
<protein>
    <submittedName>
        <fullName evidence="3">F-box protein At3g23960</fullName>
    </submittedName>
</protein>
<organism evidence="2 3">
    <name type="scientific">Coffea arabica</name>
    <name type="common">Arabian coffee</name>
    <dbReference type="NCBI Taxonomy" id="13443"/>
    <lineage>
        <taxon>Eukaryota</taxon>
        <taxon>Viridiplantae</taxon>
        <taxon>Streptophyta</taxon>
        <taxon>Embryophyta</taxon>
        <taxon>Tracheophyta</taxon>
        <taxon>Spermatophyta</taxon>
        <taxon>Magnoliopsida</taxon>
        <taxon>eudicotyledons</taxon>
        <taxon>Gunneridae</taxon>
        <taxon>Pentapetalae</taxon>
        <taxon>asterids</taxon>
        <taxon>lamiids</taxon>
        <taxon>Gentianales</taxon>
        <taxon>Rubiaceae</taxon>
        <taxon>Ixoroideae</taxon>
        <taxon>Gardenieae complex</taxon>
        <taxon>Bertiereae - Coffeeae clade</taxon>
        <taxon>Coffeeae</taxon>
        <taxon>Coffea</taxon>
    </lineage>
</organism>
<evidence type="ECO:0000313" key="3">
    <source>
        <dbReference type="RefSeq" id="XP_027096254.1"/>
    </source>
</evidence>
<dbReference type="NCBIfam" id="TIGR01640">
    <property type="entry name" value="F_box_assoc_1"/>
    <property type="match status" value="1"/>
</dbReference>
<feature type="domain" description="F-box" evidence="1">
    <location>
        <begin position="14"/>
        <end position="54"/>
    </location>
</feature>
<dbReference type="Pfam" id="PF00646">
    <property type="entry name" value="F-box"/>
    <property type="match status" value="1"/>
</dbReference>
<dbReference type="InterPro" id="IPR017451">
    <property type="entry name" value="F-box-assoc_interact_dom"/>
</dbReference>
<dbReference type="OrthoDB" id="1103361at2759"/>
<name>A0A6P6UZK3_COFAR</name>
<dbReference type="PANTHER" id="PTHR31111:SF138">
    <property type="entry name" value="F-BOX ASSOCIATED DOMAIN-CONTAINING PROTEIN"/>
    <property type="match status" value="1"/>
</dbReference>
<proteinExistence type="predicted"/>
<dbReference type="InterPro" id="IPR013187">
    <property type="entry name" value="F-box-assoc_dom_typ3"/>
</dbReference>
<dbReference type="InterPro" id="IPR001810">
    <property type="entry name" value="F-box_dom"/>
</dbReference>
<dbReference type="SUPFAM" id="SSF81383">
    <property type="entry name" value="F-box domain"/>
    <property type="match status" value="1"/>
</dbReference>
<sequence length="352" mass="39709">MKRIKGNLDTPISISKEILLQVLQEIPAKSLMKFKSVSRHWCSMIEGQEFVDAFRVGSHKRGTKLLVRKSCSQDIIIDGRRKNYDFFLVNLQDKSVVPLAAPVILQTNQFILGQPVEGLACCNNIIWNPTTNETITLPQRNPSSDLKKVIENMTIQAGKHSWSISSDYRLDVSIKKYKVLSITHVDMGMGLSTVSTENLSYAEVLTSGSNNFSKNIKCSLPQELCKIFGFVNNCCSINGIIYMIIRLRMSSSVLEYRILAFDLSRQVFQLLPLPGGGGGAGTYIHFAGELGGRFALIHGAEGEKIWLLEECFQGGKWIVVDTPWRECWKLNAEMIVYRRRARPIGSKFKPRW</sequence>
<dbReference type="GeneID" id="113716160"/>
<evidence type="ECO:0000313" key="2">
    <source>
        <dbReference type="Proteomes" id="UP001652660"/>
    </source>
</evidence>
<gene>
    <name evidence="3" type="primary">LOC113716160</name>
</gene>
<dbReference type="Proteomes" id="UP001652660">
    <property type="component" value="Chromosome 11c"/>
</dbReference>
<reference evidence="2" key="1">
    <citation type="journal article" date="2025" name="Foods">
        <title>Unveiling the Microbial Signatures of Arabica Coffee Cherries: Insights into Ripeness Specific Diversity, Functional Traits, and Implications for Quality and Safety.</title>
        <authorList>
            <consortium name="RefSeq"/>
            <person name="Tenea G.N."/>
            <person name="Cifuentes V."/>
            <person name="Reyes P."/>
            <person name="Cevallos-Vallejos M."/>
        </authorList>
    </citation>
    <scope>NUCLEOTIDE SEQUENCE [LARGE SCALE GENOMIC DNA]</scope>
</reference>
<dbReference type="PANTHER" id="PTHR31111">
    <property type="entry name" value="BNAA05G37150D PROTEIN-RELATED"/>
    <property type="match status" value="1"/>
</dbReference>
<dbReference type="Pfam" id="PF08268">
    <property type="entry name" value="FBA_3"/>
    <property type="match status" value="1"/>
</dbReference>
<evidence type="ECO:0000259" key="1">
    <source>
        <dbReference type="SMART" id="SM00256"/>
    </source>
</evidence>